<evidence type="ECO:0000256" key="1">
    <source>
        <dbReference type="ARBA" id="ARBA00007430"/>
    </source>
</evidence>
<dbReference type="OrthoDB" id="9803111at2"/>
<name>A0A177ICE8_9CORY</name>
<comment type="similarity">
    <text evidence="1">Belongs to the polysaccharide synthase family.</text>
</comment>
<evidence type="ECO:0000259" key="4">
    <source>
        <dbReference type="Pfam" id="PF02719"/>
    </source>
</evidence>
<accession>A0A177ICE8</accession>
<dbReference type="CDD" id="cd05237">
    <property type="entry name" value="UDP_invert_4-6DH_SDR_e"/>
    <property type="match status" value="1"/>
</dbReference>
<dbReference type="Proteomes" id="UP000076947">
    <property type="component" value="Unassembled WGS sequence"/>
</dbReference>
<sequence length="605" mass="65554">MALRRPFGSGVGISRRFPVGRILYVIDVVVWGFAILFAALLRYEFALGSINWVAYSAALCGAAILQLIFGLIFHLYRKGMRYRTGGFEDAVSVSLAAGAVGGILWIISLVVGGHWGISRGVMLIALSVALILMLSVRFIARMIVTNSRRPGPDSVPALVLGGGYVGTNLIQWMMTDPSSPFRPVGVIDDDPNLSKRKIRGVPVLGTMKQIDEIAAQTGAEILIVAISTADSSLLRRIQDIADRSGLSVKVMPSIGHVVSKGVHGSDLRDLSIEDLLGRQPVETNVSEIANYLSRKKVLVTGAGGSIGSQLCTEISKYGPADLIMLDRDETGLQQALINVHGNGLLDTDAVVLADIREPGTLKQIFQERRPEVVFHAAALKHLPMLEQYPEEAWKTNVLGTLHVLQAAEAANVETFVNISTDKAANPTSALGHSKRVAEKLTGWFGQETGKKYLSVRFGNVIGSRGSMLPTFIRLINEDKPLTVTHPEATRYFMTIPEACQLVLQAGGIGRAGEVLILEMGEPVSILDVAQRMIAMSGKNIEIVYTGLREGEKLHEELVGAGEMEDRPFHPKVSHAQVKTLSPEKLDKDGFMSRLGNAGRTEKENV</sequence>
<feature type="transmembrane region" description="Helical" evidence="3">
    <location>
        <begin position="121"/>
        <end position="140"/>
    </location>
</feature>
<dbReference type="Pfam" id="PF13727">
    <property type="entry name" value="CoA_binding_3"/>
    <property type="match status" value="1"/>
</dbReference>
<dbReference type="SUPFAM" id="SSF51735">
    <property type="entry name" value="NAD(P)-binding Rossmann-fold domains"/>
    <property type="match status" value="1"/>
</dbReference>
<evidence type="ECO:0000313" key="5">
    <source>
        <dbReference type="EMBL" id="OAH26509.1"/>
    </source>
</evidence>
<evidence type="ECO:0000256" key="2">
    <source>
        <dbReference type="SAM" id="MobiDB-lite"/>
    </source>
</evidence>
<keyword evidence="3" id="KW-1133">Transmembrane helix</keyword>
<dbReference type="InterPro" id="IPR029063">
    <property type="entry name" value="SAM-dependent_MTases_sf"/>
</dbReference>
<keyword evidence="6" id="KW-1185">Reference proteome</keyword>
<dbReference type="InterPro" id="IPR003869">
    <property type="entry name" value="Polysac_CapD-like"/>
</dbReference>
<dbReference type="AlphaFoldDB" id="A0A177ICE8"/>
<feature type="region of interest" description="Disordered" evidence="2">
    <location>
        <begin position="575"/>
        <end position="605"/>
    </location>
</feature>
<reference evidence="6" key="1">
    <citation type="submission" date="2016-02" db="EMBL/GenBank/DDBJ databases">
        <authorList>
            <person name="Kaur G."/>
            <person name="Nair G.R."/>
            <person name="Mayilraj S."/>
        </authorList>
    </citation>
    <scope>NUCLEOTIDE SEQUENCE [LARGE SCALE GENOMIC DNA]</scope>
    <source>
        <strain evidence="6">GA-15</strain>
    </source>
</reference>
<feature type="domain" description="Polysaccharide biosynthesis protein CapD-like" evidence="4">
    <location>
        <begin position="297"/>
        <end position="575"/>
    </location>
</feature>
<dbReference type="InterPro" id="IPR036291">
    <property type="entry name" value="NAD(P)-bd_dom_sf"/>
</dbReference>
<evidence type="ECO:0000313" key="6">
    <source>
        <dbReference type="Proteomes" id="UP000076947"/>
    </source>
</evidence>
<protein>
    <submittedName>
        <fullName evidence="5">Capsule biosynthesis protein CapD</fullName>
    </submittedName>
</protein>
<dbReference type="EMBL" id="LSTQ01000023">
    <property type="protein sequence ID" value="OAH26509.1"/>
    <property type="molecule type" value="Genomic_DNA"/>
</dbReference>
<dbReference type="SUPFAM" id="SSF53335">
    <property type="entry name" value="S-adenosyl-L-methionine-dependent methyltransferases"/>
    <property type="match status" value="1"/>
</dbReference>
<evidence type="ECO:0000256" key="3">
    <source>
        <dbReference type="SAM" id="Phobius"/>
    </source>
</evidence>
<feature type="compositionally biased region" description="Basic and acidic residues" evidence="2">
    <location>
        <begin position="581"/>
        <end position="590"/>
    </location>
</feature>
<gene>
    <name evidence="5" type="ORF">AYJ05_03405</name>
</gene>
<dbReference type="PANTHER" id="PTHR43318">
    <property type="entry name" value="UDP-N-ACETYLGLUCOSAMINE 4,6-DEHYDRATASE"/>
    <property type="match status" value="1"/>
</dbReference>
<dbReference type="Pfam" id="PF02719">
    <property type="entry name" value="Polysacc_synt_2"/>
    <property type="match status" value="1"/>
</dbReference>
<keyword evidence="3" id="KW-0812">Transmembrane</keyword>
<proteinExistence type="inferred from homology"/>
<dbReference type="PANTHER" id="PTHR43318:SF1">
    <property type="entry name" value="POLYSACCHARIDE BIOSYNTHESIS PROTEIN EPSC-RELATED"/>
    <property type="match status" value="1"/>
</dbReference>
<feature type="transmembrane region" description="Helical" evidence="3">
    <location>
        <begin position="93"/>
        <end position="115"/>
    </location>
</feature>
<dbReference type="InterPro" id="IPR051203">
    <property type="entry name" value="Polysaccharide_Synthase-Rel"/>
</dbReference>
<dbReference type="RefSeq" id="WP_066839996.1">
    <property type="nucleotide sequence ID" value="NZ_LSTQ01000023.1"/>
</dbReference>
<organism evidence="5 6">
    <name type="scientific">Corynebacterium stationis</name>
    <dbReference type="NCBI Taxonomy" id="1705"/>
    <lineage>
        <taxon>Bacteria</taxon>
        <taxon>Bacillati</taxon>
        <taxon>Actinomycetota</taxon>
        <taxon>Actinomycetes</taxon>
        <taxon>Mycobacteriales</taxon>
        <taxon>Corynebacteriaceae</taxon>
        <taxon>Corynebacterium</taxon>
    </lineage>
</organism>
<feature type="transmembrane region" description="Helical" evidence="3">
    <location>
        <begin position="52"/>
        <end position="73"/>
    </location>
</feature>
<dbReference type="Gene3D" id="3.40.50.720">
    <property type="entry name" value="NAD(P)-binding Rossmann-like Domain"/>
    <property type="match status" value="2"/>
</dbReference>
<feature type="transmembrane region" description="Helical" evidence="3">
    <location>
        <begin position="21"/>
        <end position="40"/>
    </location>
</feature>
<keyword evidence="3" id="KW-0472">Membrane</keyword>
<comment type="caution">
    <text evidence="5">The sequence shown here is derived from an EMBL/GenBank/DDBJ whole genome shotgun (WGS) entry which is preliminary data.</text>
</comment>